<gene>
    <name evidence="2" type="ORF">MM415A06928_0012</name>
    <name evidence="1" type="ORF">MM415B01524_0001</name>
</gene>
<dbReference type="EMBL" id="MT141302">
    <property type="protein sequence ID" value="QJA57964.1"/>
    <property type="molecule type" value="Genomic_DNA"/>
</dbReference>
<protein>
    <submittedName>
        <fullName evidence="1">Uncharacterized protein</fullName>
    </submittedName>
</protein>
<evidence type="ECO:0000313" key="2">
    <source>
        <dbReference type="EMBL" id="QJA68378.1"/>
    </source>
</evidence>
<dbReference type="AlphaFoldDB" id="A0A6M3IKN6"/>
<reference evidence="1" key="1">
    <citation type="submission" date="2020-03" db="EMBL/GenBank/DDBJ databases">
        <title>The deep terrestrial virosphere.</title>
        <authorList>
            <person name="Holmfeldt K."/>
            <person name="Nilsson E."/>
            <person name="Simone D."/>
            <person name="Lopez-Fernandez M."/>
            <person name="Wu X."/>
            <person name="de Brujin I."/>
            <person name="Lundin D."/>
            <person name="Andersson A."/>
            <person name="Bertilsson S."/>
            <person name="Dopson M."/>
        </authorList>
    </citation>
    <scope>NUCLEOTIDE SEQUENCE</scope>
    <source>
        <strain evidence="2">MM415A06928</strain>
        <strain evidence="1">MM415B01524</strain>
    </source>
</reference>
<organism evidence="1">
    <name type="scientific">viral metagenome</name>
    <dbReference type="NCBI Taxonomy" id="1070528"/>
    <lineage>
        <taxon>unclassified sequences</taxon>
        <taxon>metagenomes</taxon>
        <taxon>organismal metagenomes</taxon>
    </lineage>
</organism>
<accession>A0A6M3IKN6</accession>
<evidence type="ECO:0000313" key="1">
    <source>
        <dbReference type="EMBL" id="QJA57964.1"/>
    </source>
</evidence>
<dbReference type="EMBL" id="MT141611">
    <property type="protein sequence ID" value="QJA68378.1"/>
    <property type="molecule type" value="Genomic_DNA"/>
</dbReference>
<sequence length="49" mass="5747">MNLTTMLNATRTFPTRRQAENVMREWSEFLSANLTVIHADDGWRIVKSH</sequence>
<proteinExistence type="predicted"/>
<name>A0A6M3IKN6_9ZZZZ</name>